<name>A0A0G2HLD5_9SYNE</name>
<evidence type="ECO:0000256" key="2">
    <source>
        <dbReference type="SAM" id="MobiDB-lite"/>
    </source>
</evidence>
<dbReference type="PATRIC" id="fig|1604020.3.peg.171"/>
<accession>A0A0G2HLD5</accession>
<organism evidence="4 5">
    <name type="scientific">Candidatus Synechococcus spongiarum SP3</name>
    <dbReference type="NCBI Taxonomy" id="1604020"/>
    <lineage>
        <taxon>Bacteria</taxon>
        <taxon>Bacillati</taxon>
        <taxon>Cyanobacteriota</taxon>
        <taxon>Cyanophyceae</taxon>
        <taxon>Synechococcales</taxon>
        <taxon>Synechococcaceae</taxon>
        <taxon>Synechococcus</taxon>
    </lineage>
</organism>
<keyword evidence="1" id="KW-0175">Coiled coil</keyword>
<dbReference type="CDD" id="cd07316">
    <property type="entry name" value="terB_like_DjlA"/>
    <property type="match status" value="2"/>
</dbReference>
<feature type="domain" description="Co-chaperone DjlA N-terminal" evidence="3">
    <location>
        <begin position="5"/>
        <end position="116"/>
    </location>
</feature>
<dbReference type="Proteomes" id="UP000035067">
    <property type="component" value="Unassembled WGS sequence"/>
</dbReference>
<evidence type="ECO:0000259" key="3">
    <source>
        <dbReference type="Pfam" id="PF05099"/>
    </source>
</evidence>
<feature type="coiled-coil region" evidence="1">
    <location>
        <begin position="27"/>
        <end position="87"/>
    </location>
</feature>
<evidence type="ECO:0000313" key="4">
    <source>
        <dbReference type="EMBL" id="KKZ12466.1"/>
    </source>
</evidence>
<evidence type="ECO:0000313" key="5">
    <source>
        <dbReference type="Proteomes" id="UP000035067"/>
    </source>
</evidence>
<dbReference type="InterPro" id="IPR029024">
    <property type="entry name" value="TerB-like"/>
</dbReference>
<sequence>MLNSLFAALGYLAKVDGKVTQEEISFITNLMNEMQLNTEQRRQAEELFRVGKQTPAIALPMLLSGLKNEYKNNSKLLQESMKALMQLVYLKGGISEQERLAIKEIAIQLEISKSILDDIEALLLSKSKDDKGSTSSSQSQQTKEDNQYQPKLVNISANLFEISGYLAKLDGKISREEIAAMKGLMNEMQLESHQRHQAENLFRRGKQASEETMIALISNLQDQYHETTEVLNILVMILMQVAYSDGDIVDPEQQMIRTIAMQLNLDQIALNTIEAVVCCEIQSIKYLDLHDAYKMIGVSEAASHRDIKQAWFSKNLPPRHFAGQRPSQGNASLWQKAVSGI</sequence>
<reference evidence="4 5" key="1">
    <citation type="submission" date="2015-01" db="EMBL/GenBank/DDBJ databases">
        <title>Lifestyle Evolution in Cyanobacterial Symbionts of Sponges.</title>
        <authorList>
            <person name="Burgsdorf I."/>
            <person name="Slaby B.M."/>
            <person name="Handley K.M."/>
            <person name="Haber M."/>
            <person name="Blom J."/>
            <person name="Marshall C.W."/>
            <person name="Gilbert J.A."/>
            <person name="Hentschel U."/>
            <person name="Steindler L."/>
        </authorList>
    </citation>
    <scope>NUCLEOTIDE SEQUENCE [LARGE SCALE GENOMIC DNA]</scope>
    <source>
        <strain evidence="4">SP3</strain>
    </source>
</reference>
<dbReference type="InterPro" id="IPR007791">
    <property type="entry name" value="DjlA_N"/>
</dbReference>
<dbReference type="Gene3D" id="1.10.3680.10">
    <property type="entry name" value="TerB-like"/>
    <property type="match status" value="2"/>
</dbReference>
<dbReference type="Pfam" id="PF05099">
    <property type="entry name" value="TerB"/>
    <property type="match status" value="2"/>
</dbReference>
<evidence type="ECO:0000256" key="1">
    <source>
        <dbReference type="SAM" id="Coils"/>
    </source>
</evidence>
<dbReference type="EMBL" id="JXQG01000020">
    <property type="protein sequence ID" value="KKZ12466.1"/>
    <property type="molecule type" value="Genomic_DNA"/>
</dbReference>
<dbReference type="AlphaFoldDB" id="A0A0G2HLD5"/>
<feature type="domain" description="Co-chaperone DjlA N-terminal" evidence="3">
    <location>
        <begin position="166"/>
        <end position="272"/>
    </location>
</feature>
<dbReference type="SUPFAM" id="SSF158682">
    <property type="entry name" value="TerB-like"/>
    <property type="match status" value="2"/>
</dbReference>
<comment type="caution">
    <text evidence="4">The sequence shown here is derived from an EMBL/GenBank/DDBJ whole genome shotgun (WGS) entry which is preliminary data.</text>
</comment>
<gene>
    <name evidence="4" type="ORF">TE42_04520</name>
</gene>
<proteinExistence type="predicted"/>
<protein>
    <recommendedName>
        <fullName evidence="3">Co-chaperone DjlA N-terminal domain-containing protein</fullName>
    </recommendedName>
</protein>
<feature type="region of interest" description="Disordered" evidence="2">
    <location>
        <begin position="127"/>
        <end position="147"/>
    </location>
</feature>